<sequence length="220" mass="26050">MALPSDVKIRRYEARDRDAVRWLCCQTGFLGKPIDPVFEDRELFADYLTSYYTDIEPESSFVLEHEGQVKGYLLGSRMPIKQQLHNIFQNARLFVIGMFRYHRYNPATKEFIAWILRNSWREVPAAPRKMAHFHFNVLPEAQSLHGTKTMMDLYFDYLRQHGEKAVFGQMVTFESRRGARVLERFGFQVLERKEITKWRNKHPEPVYLTTAVKLLEVAEK</sequence>
<comment type="caution">
    <text evidence="1">The sequence shown here is derived from an EMBL/GenBank/DDBJ whole genome shotgun (WGS) entry which is preliminary data.</text>
</comment>
<dbReference type="EMBL" id="BDCO01000002">
    <property type="protein sequence ID" value="GAT33377.1"/>
    <property type="molecule type" value="Genomic_DNA"/>
</dbReference>
<gene>
    <name evidence="1" type="ORF">TSACC_21792</name>
</gene>
<keyword evidence="2" id="KW-1185">Reference proteome</keyword>
<accession>A0A146G952</accession>
<dbReference type="STRING" id="690879.TSACC_21792"/>
<dbReference type="InParanoid" id="A0A146G952"/>
<dbReference type="Proteomes" id="UP000076023">
    <property type="component" value="Unassembled WGS sequence"/>
</dbReference>
<dbReference type="Gene3D" id="3.40.630.30">
    <property type="match status" value="1"/>
</dbReference>
<proteinExistence type="predicted"/>
<evidence type="ECO:0000313" key="1">
    <source>
        <dbReference type="EMBL" id="GAT33377.1"/>
    </source>
</evidence>
<protein>
    <recommendedName>
        <fullName evidence="3">N-acetyltransferase domain-containing protein</fullName>
    </recommendedName>
</protein>
<name>A0A146G952_TERSA</name>
<reference evidence="2" key="1">
    <citation type="journal article" date="2017" name="Genome Announc.">
        <title>Draft Genome Sequence of Terrimicrobium sacchariphilum NM-5T, a Facultative Anaerobic Soil Bacterium of the Class Spartobacteria.</title>
        <authorList>
            <person name="Qiu Y.L."/>
            <person name="Tourlousse D.M."/>
            <person name="Matsuura N."/>
            <person name="Ohashi A."/>
            <person name="Sekiguchi Y."/>
        </authorList>
    </citation>
    <scope>NUCLEOTIDE SEQUENCE [LARGE SCALE GENOMIC DNA]</scope>
    <source>
        <strain evidence="2">NM-5</strain>
    </source>
</reference>
<dbReference type="AlphaFoldDB" id="A0A146G952"/>
<dbReference type="RefSeq" id="WP_153811374.1">
    <property type="nucleotide sequence ID" value="NZ_BDCO01000002.1"/>
</dbReference>
<evidence type="ECO:0000313" key="2">
    <source>
        <dbReference type="Proteomes" id="UP000076023"/>
    </source>
</evidence>
<dbReference type="InterPro" id="IPR016181">
    <property type="entry name" value="Acyl_CoA_acyltransferase"/>
</dbReference>
<organism evidence="1 2">
    <name type="scientific">Terrimicrobium sacchariphilum</name>
    <dbReference type="NCBI Taxonomy" id="690879"/>
    <lineage>
        <taxon>Bacteria</taxon>
        <taxon>Pseudomonadati</taxon>
        <taxon>Verrucomicrobiota</taxon>
        <taxon>Terrimicrobiia</taxon>
        <taxon>Terrimicrobiales</taxon>
        <taxon>Terrimicrobiaceae</taxon>
        <taxon>Terrimicrobium</taxon>
    </lineage>
</organism>
<evidence type="ECO:0008006" key="3">
    <source>
        <dbReference type="Google" id="ProtNLM"/>
    </source>
</evidence>
<dbReference type="OrthoDB" id="187089at2"/>
<dbReference type="SUPFAM" id="SSF55729">
    <property type="entry name" value="Acyl-CoA N-acyltransferases (Nat)"/>
    <property type="match status" value="1"/>
</dbReference>